<dbReference type="SUPFAM" id="SSF101898">
    <property type="entry name" value="NHL repeat"/>
    <property type="match status" value="1"/>
</dbReference>
<sequence>MQNHMDTAHDRMKFNNTHNYHHDHPHQPDVKLILCSFVENFTCSMELKDEDDEWMMMKKLKETMNITKNKKKKGFLMNFHFVQEIVPKPKSTYIPELIYISYNHSCILLKVYDMNRLYNEASMKDVIQVFDLYTREFKTTIDFSISENDSFEFALQENYDGHNNDAIIMHSTSKHVYKCDLKTMLLQSGNEFKFMENYVWKSESCFLSPRRITILNSTNQCYICDSNYSLVVLNLHFGTFIQRIDLGSQLSSFSHIDFVDSSTMVLCDDHGVSIYNRKDDSWVKMKTINNGHRYHSILCDSISHHIIISNQRAAGYIQIFTSSGELVKTFQAMLNEDFITPRAMCINYLTGELLICDSSSQRVVFFQ</sequence>
<evidence type="ECO:0000313" key="2">
    <source>
        <dbReference type="Proteomes" id="UP000816034"/>
    </source>
</evidence>
<reference evidence="1 2" key="1">
    <citation type="journal article" date="2018" name="BMC Genomics">
        <title>The genome of Naegleria lovaniensis, the basis for a comparative approach to unravel pathogenicity factors of the human pathogenic amoeba N. fowleri.</title>
        <authorList>
            <person name="Liechti N."/>
            <person name="Schurch N."/>
            <person name="Bruggmann R."/>
            <person name="Wittwer M."/>
        </authorList>
    </citation>
    <scope>NUCLEOTIDE SEQUENCE [LARGE SCALE GENOMIC DNA]</scope>
    <source>
        <strain evidence="1 2">ATCC 30569</strain>
    </source>
</reference>
<name>A0AA88GER1_NAELO</name>
<keyword evidence="2" id="KW-1185">Reference proteome</keyword>
<dbReference type="GeneID" id="68104574"/>
<dbReference type="Gene3D" id="2.120.10.30">
    <property type="entry name" value="TolB, C-terminal domain"/>
    <property type="match status" value="1"/>
</dbReference>
<dbReference type="InterPro" id="IPR011042">
    <property type="entry name" value="6-blade_b-propeller_TolB-like"/>
</dbReference>
<proteinExistence type="predicted"/>
<dbReference type="EMBL" id="PYSW02000054">
    <property type="protein sequence ID" value="KAG2373513.1"/>
    <property type="molecule type" value="Genomic_DNA"/>
</dbReference>
<gene>
    <name evidence="1" type="ORF">C9374_012120</name>
</gene>
<organism evidence="1 2">
    <name type="scientific">Naegleria lovaniensis</name>
    <name type="common">Amoeba</name>
    <dbReference type="NCBI Taxonomy" id="51637"/>
    <lineage>
        <taxon>Eukaryota</taxon>
        <taxon>Discoba</taxon>
        <taxon>Heterolobosea</taxon>
        <taxon>Tetramitia</taxon>
        <taxon>Eutetramitia</taxon>
        <taxon>Vahlkampfiidae</taxon>
        <taxon>Naegleria</taxon>
    </lineage>
</organism>
<comment type="caution">
    <text evidence="1">The sequence shown here is derived from an EMBL/GenBank/DDBJ whole genome shotgun (WGS) entry which is preliminary data.</text>
</comment>
<dbReference type="RefSeq" id="XP_044542687.1">
    <property type="nucleotide sequence ID" value="XM_044687852.1"/>
</dbReference>
<protein>
    <submittedName>
        <fullName evidence="1">Uncharacterized protein</fullName>
    </submittedName>
</protein>
<accession>A0AA88GER1</accession>
<dbReference type="Proteomes" id="UP000816034">
    <property type="component" value="Unassembled WGS sequence"/>
</dbReference>
<evidence type="ECO:0000313" key="1">
    <source>
        <dbReference type="EMBL" id="KAG2373513.1"/>
    </source>
</evidence>
<dbReference type="AlphaFoldDB" id="A0AA88GER1"/>